<comment type="similarity">
    <text evidence="2">Belongs to the bacterial PQQ dehydrogenase family.</text>
</comment>
<dbReference type="InterPro" id="IPR017511">
    <property type="entry name" value="PQQ_mDH"/>
</dbReference>
<accession>A0ABT2I8P4</accession>
<name>A0ABT2I8P4_9SPHN</name>
<proteinExistence type="inferred from homology"/>
<dbReference type="InterPro" id="IPR002372">
    <property type="entry name" value="PQQ_rpt_dom"/>
</dbReference>
<keyword evidence="7" id="KW-1185">Reference proteome</keyword>
<reference evidence="6" key="1">
    <citation type="submission" date="2022-09" db="EMBL/GenBank/DDBJ databases">
        <title>Novosphingobium sp. Nov., a polycyclic aromatic hydrocarbon-degrading bacterium isolated form mangrove sediments in HongKong.</title>
        <authorList>
            <person name="Hu Z."/>
        </authorList>
    </citation>
    <scope>NUCLEOTIDE SEQUENCE</scope>
    <source>
        <strain evidence="6">HK4-1</strain>
    </source>
</reference>
<evidence type="ECO:0000256" key="2">
    <source>
        <dbReference type="ARBA" id="ARBA00008156"/>
    </source>
</evidence>
<dbReference type="PANTHER" id="PTHR32303">
    <property type="entry name" value="QUINOPROTEIN ALCOHOL DEHYDROGENASE (CYTOCHROME C)"/>
    <property type="match status" value="1"/>
</dbReference>
<dbReference type="InterPro" id="IPR011047">
    <property type="entry name" value="Quinoprotein_ADH-like_sf"/>
</dbReference>
<dbReference type="Pfam" id="PF01011">
    <property type="entry name" value="PQQ"/>
    <property type="match status" value="1"/>
</dbReference>
<dbReference type="PANTHER" id="PTHR32303:SF4">
    <property type="entry name" value="QUINOPROTEIN GLUCOSE DEHYDROGENASE"/>
    <property type="match status" value="1"/>
</dbReference>
<dbReference type="CDD" id="cd10280">
    <property type="entry name" value="PQQ_mGDH"/>
    <property type="match status" value="1"/>
</dbReference>
<keyword evidence="3" id="KW-0560">Oxidoreductase</keyword>
<dbReference type="RefSeq" id="WP_260047217.1">
    <property type="nucleotide sequence ID" value="NZ_JANZXA010000012.1"/>
</dbReference>
<organism evidence="6 7">
    <name type="scientific">Novosphingobium mangrovi</name>
    <name type="common">ex Huang et al. 2023</name>
    <dbReference type="NCBI Taxonomy" id="2976432"/>
    <lineage>
        <taxon>Bacteria</taxon>
        <taxon>Pseudomonadati</taxon>
        <taxon>Pseudomonadota</taxon>
        <taxon>Alphaproteobacteria</taxon>
        <taxon>Sphingomonadales</taxon>
        <taxon>Sphingomonadaceae</taxon>
        <taxon>Novosphingobium</taxon>
    </lineage>
</organism>
<dbReference type="SMART" id="SM00564">
    <property type="entry name" value="PQQ"/>
    <property type="match status" value="6"/>
</dbReference>
<evidence type="ECO:0000256" key="4">
    <source>
        <dbReference type="SAM" id="MobiDB-lite"/>
    </source>
</evidence>
<evidence type="ECO:0000313" key="6">
    <source>
        <dbReference type="EMBL" id="MCT2401195.1"/>
    </source>
</evidence>
<dbReference type="InterPro" id="IPR018391">
    <property type="entry name" value="PQQ_b-propeller_rpt"/>
</dbReference>
<sequence>MLAAIMGPLLALAAVVLVVSTYFAGAFRPSGSTIQSIAAAPDQPADQWLNYGNTLAGDRFSGAGQITPANVADLEVAWTFRTGHNGRSFEATPLKVGDNLYLCTAVNEVISVDAETGKQVWRFDPHVDGSAAPTNTCRGVSYYHGTGGTAFCDQRILTGTIDNRLIALDMASGKPCADFGNAGSVDLNAGMDWSTPGHAYVTSPPLVLGGTAVVGSFVYDNQSVHAPSGVVRAYDAKTGELKWAWEGNSPTSRGPLKPGEHYAPATPNAWGVFSADPELGLVYLPMGNPAPDYYGGLRPPENDLYGSGIVALEVDTGNVRWNFKMMHHDLWDMDVAAQPILADIRTADGIKKALVSTSKRGEIWMLDRVTGKSLVPIVERPVPQSGAAPGERLSPTQPYPKDFASFSPPHLRERDMWGATFLDQMLCRITFKQRRYYGQFTPPSLDGSIGYPDIFGVFNWGGGSFDPRRQVLVVNANYIPYLTGLIPREEAVAEGITVFNQKPEKAPTKPAPKGWVYAQAGTPYAATSTPWTSRFGLPCNAPPWGELAAIDLRKGKILWRRSFGTTQDAAPLGLSLPTGVFSAGGSIVTGSGLTFIGASMDDYIRAFDTSTGKKLWEKRLPAGGQATPMTYVSSKSGRQFVVIAAGGHSLLGTKAGDYLIAYALPSGK</sequence>
<evidence type="ECO:0000256" key="1">
    <source>
        <dbReference type="ARBA" id="ARBA00001931"/>
    </source>
</evidence>
<evidence type="ECO:0000256" key="3">
    <source>
        <dbReference type="ARBA" id="ARBA00023002"/>
    </source>
</evidence>
<evidence type="ECO:0000259" key="5">
    <source>
        <dbReference type="Pfam" id="PF01011"/>
    </source>
</evidence>
<comment type="caution">
    <text evidence="6">The sequence shown here is derived from an EMBL/GenBank/DDBJ whole genome shotgun (WGS) entry which is preliminary data.</text>
</comment>
<protein>
    <submittedName>
        <fullName evidence="6">Pyrroloquinoline quinone-dependent dehydrogenase</fullName>
    </submittedName>
</protein>
<dbReference type="EMBL" id="JANZXA010000012">
    <property type="protein sequence ID" value="MCT2401195.1"/>
    <property type="molecule type" value="Genomic_DNA"/>
</dbReference>
<dbReference type="Proteomes" id="UP001165583">
    <property type="component" value="Unassembled WGS sequence"/>
</dbReference>
<comment type="cofactor">
    <cofactor evidence="1">
        <name>pyrroloquinoline quinone</name>
        <dbReference type="ChEBI" id="CHEBI:58442"/>
    </cofactor>
</comment>
<feature type="domain" description="Pyrrolo-quinoline quinone repeat" evidence="5">
    <location>
        <begin position="48"/>
        <end position="641"/>
    </location>
</feature>
<dbReference type="SUPFAM" id="SSF50998">
    <property type="entry name" value="Quinoprotein alcohol dehydrogenase-like"/>
    <property type="match status" value="1"/>
</dbReference>
<gene>
    <name evidence="6" type="ORF">NZK81_16725</name>
</gene>
<feature type="region of interest" description="Disordered" evidence="4">
    <location>
        <begin position="381"/>
        <end position="407"/>
    </location>
</feature>
<dbReference type="Gene3D" id="2.140.10.10">
    <property type="entry name" value="Quinoprotein alcohol dehydrogenase-like superfamily"/>
    <property type="match status" value="2"/>
</dbReference>
<evidence type="ECO:0000313" key="7">
    <source>
        <dbReference type="Proteomes" id="UP001165583"/>
    </source>
</evidence>